<dbReference type="CDD" id="cd01650">
    <property type="entry name" value="RT_nLTR_like"/>
    <property type="match status" value="1"/>
</dbReference>
<dbReference type="Pfam" id="PF14484">
    <property type="entry name" value="FISNA"/>
    <property type="match status" value="1"/>
</dbReference>
<evidence type="ECO:0000313" key="6">
    <source>
        <dbReference type="Proteomes" id="UP001148018"/>
    </source>
</evidence>
<gene>
    <name evidence="5" type="ORF">NHX12_014765</name>
</gene>
<name>A0A9Q0D8P5_9TELE</name>
<dbReference type="InterPro" id="IPR029495">
    <property type="entry name" value="NACHT-assoc"/>
</dbReference>
<dbReference type="PANTHER" id="PTHR24106">
    <property type="entry name" value="NACHT, LRR AND CARD DOMAINS-CONTAINING"/>
    <property type="match status" value="1"/>
</dbReference>
<evidence type="ECO:0000313" key="5">
    <source>
        <dbReference type="EMBL" id="KAJ3584269.1"/>
    </source>
</evidence>
<dbReference type="InterPro" id="IPR007111">
    <property type="entry name" value="NACHT_NTPase"/>
</dbReference>
<evidence type="ECO:0000259" key="4">
    <source>
        <dbReference type="PROSITE" id="PS50878"/>
    </source>
</evidence>
<dbReference type="InterPro" id="IPR000477">
    <property type="entry name" value="RT_dom"/>
</dbReference>
<evidence type="ECO:0000259" key="3">
    <source>
        <dbReference type="PROSITE" id="PS50837"/>
    </source>
</evidence>
<proteinExistence type="predicted"/>
<dbReference type="SMART" id="SM01288">
    <property type="entry name" value="FISNA"/>
    <property type="match status" value="1"/>
</dbReference>
<keyword evidence="2" id="KW-0677">Repeat</keyword>
<dbReference type="Pfam" id="PF05729">
    <property type="entry name" value="NACHT"/>
    <property type="match status" value="1"/>
</dbReference>
<dbReference type="FunFam" id="3.40.50.300:FF:001524">
    <property type="entry name" value="Si:dkey-126g1.7"/>
    <property type="match status" value="1"/>
</dbReference>
<dbReference type="InterPro" id="IPR051261">
    <property type="entry name" value="NLR"/>
</dbReference>
<feature type="domain" description="NACHT" evidence="3">
    <location>
        <begin position="77"/>
        <end position="207"/>
    </location>
</feature>
<dbReference type="AlphaFoldDB" id="A0A9Q0D8P5"/>
<dbReference type="InterPro" id="IPR043502">
    <property type="entry name" value="DNA/RNA_pol_sf"/>
</dbReference>
<dbReference type="PROSITE" id="PS50837">
    <property type="entry name" value="NACHT"/>
    <property type="match status" value="1"/>
</dbReference>
<dbReference type="PROSITE" id="PS50878">
    <property type="entry name" value="RT_POL"/>
    <property type="match status" value="1"/>
</dbReference>
<feature type="domain" description="Reverse transcriptase" evidence="4">
    <location>
        <begin position="331"/>
        <end position="610"/>
    </location>
</feature>
<dbReference type="Gene3D" id="3.40.50.300">
    <property type="entry name" value="P-loop containing nucleotide triphosphate hydrolases"/>
    <property type="match status" value="1"/>
</dbReference>
<dbReference type="Proteomes" id="UP001148018">
    <property type="component" value="Unassembled WGS sequence"/>
</dbReference>
<keyword evidence="6" id="KW-1185">Reference proteome</keyword>
<dbReference type="Pfam" id="PF00078">
    <property type="entry name" value="RVT_1"/>
    <property type="match status" value="1"/>
</dbReference>
<sequence>MQKFRRVFEGIAKAGQSTDLNDFYTELVITERVSGEVNKEHDIRLFETASRKPAKEETPIKLEDIFKPLPGQDQPSRTIMTIGVAGIGKTVLTYKFTLDWAEGKANQDIHFMLPFTFRELNLLKEKEFSLVELLHHFFIQTKGIRRYDLFQVVFILDGLNECRLPLDFQNNPIWTDVTKSTSVDVLLTNLIRGDLLPSARIWITTRPVAANQIPAECVGMVTEVRGFTDPQKEEYFRKRFREETLARTIISHIKRSRSLHIIEQELGECNNLIDPPEPEVQFDMSELQLKEVREVVRKARASSAPGPSGTSYKVYKYCPKLLLRLWYILRVFWRRGRIPDQWRVAEGVWIPKEENSTQLDQFRIISLLCVEAKVFFSAVSKRLCTYLAENNYIDTSVQKGGISGMPGCLEHTGVVTQLIREARENKGNLSVLWLDLENAFGSIPHKLVQFTLTKHHVPSRCRDLIADYYSNFRMRVSSGEITSSWHNVEIGIITGCTISVTLFSLAMNMLTKSAEPECRGPRTNSGQRQPPIRAFMDDLTVMTESVPGCRWILKGLEELVEWARMRFKPAKSRSMVLRKGKVVDKFRFNIADTAIPSISEKPVKSLGKVFDCSLRDTTSIQSTCTELDGWLKSVDKSGLPGKFKPGSTNMAFFPGFCGPSLSMRSLSQQLRP</sequence>
<evidence type="ECO:0000256" key="1">
    <source>
        <dbReference type="ARBA" id="ARBA00022614"/>
    </source>
</evidence>
<dbReference type="InterPro" id="IPR027417">
    <property type="entry name" value="P-loop_NTPase"/>
</dbReference>
<protein>
    <recommendedName>
        <fullName evidence="7">NACHT domain-containing protein</fullName>
    </recommendedName>
</protein>
<dbReference type="SUPFAM" id="SSF56672">
    <property type="entry name" value="DNA/RNA polymerases"/>
    <property type="match status" value="1"/>
</dbReference>
<dbReference type="EMBL" id="JANIIK010000119">
    <property type="protein sequence ID" value="KAJ3584269.1"/>
    <property type="molecule type" value="Genomic_DNA"/>
</dbReference>
<evidence type="ECO:0008006" key="7">
    <source>
        <dbReference type="Google" id="ProtNLM"/>
    </source>
</evidence>
<keyword evidence="1" id="KW-0433">Leucine-rich repeat</keyword>
<reference evidence="5" key="1">
    <citation type="submission" date="2022-07" db="EMBL/GenBank/DDBJ databases">
        <title>Chromosome-level genome of Muraenolepis orangiensis.</title>
        <authorList>
            <person name="Kim J."/>
        </authorList>
    </citation>
    <scope>NUCLEOTIDE SEQUENCE</scope>
    <source>
        <strain evidence="5">KU_S4_2022</strain>
        <tissue evidence="5">Muscle</tissue>
    </source>
</reference>
<comment type="caution">
    <text evidence="5">The sequence shown here is derived from an EMBL/GenBank/DDBJ whole genome shotgun (WGS) entry which is preliminary data.</text>
</comment>
<organism evidence="5 6">
    <name type="scientific">Muraenolepis orangiensis</name>
    <name type="common">Patagonian moray cod</name>
    <dbReference type="NCBI Taxonomy" id="630683"/>
    <lineage>
        <taxon>Eukaryota</taxon>
        <taxon>Metazoa</taxon>
        <taxon>Chordata</taxon>
        <taxon>Craniata</taxon>
        <taxon>Vertebrata</taxon>
        <taxon>Euteleostomi</taxon>
        <taxon>Actinopterygii</taxon>
        <taxon>Neopterygii</taxon>
        <taxon>Teleostei</taxon>
        <taxon>Neoteleostei</taxon>
        <taxon>Acanthomorphata</taxon>
        <taxon>Zeiogadaria</taxon>
        <taxon>Gadariae</taxon>
        <taxon>Gadiformes</taxon>
        <taxon>Muraenolepidoidei</taxon>
        <taxon>Muraenolepididae</taxon>
        <taxon>Muraenolepis</taxon>
    </lineage>
</organism>
<dbReference type="OrthoDB" id="120976at2759"/>
<evidence type="ECO:0000256" key="2">
    <source>
        <dbReference type="ARBA" id="ARBA00022737"/>
    </source>
</evidence>
<accession>A0A9Q0D8P5</accession>